<dbReference type="InterPro" id="IPR001680">
    <property type="entry name" value="WD40_rpt"/>
</dbReference>
<dbReference type="InterPro" id="IPR036322">
    <property type="entry name" value="WD40_repeat_dom_sf"/>
</dbReference>
<feature type="repeat" description="WD" evidence="7">
    <location>
        <begin position="554"/>
        <end position="595"/>
    </location>
</feature>
<dbReference type="EMBL" id="CP037423">
    <property type="protein sequence ID" value="QDV47758.1"/>
    <property type="molecule type" value="Genomic_DNA"/>
</dbReference>
<feature type="binding site" evidence="8">
    <location>
        <position position="107"/>
    </location>
    <ligand>
        <name>ATP</name>
        <dbReference type="ChEBI" id="CHEBI:30616"/>
    </ligand>
</feature>
<dbReference type="PANTHER" id="PTHR43289:SF6">
    <property type="entry name" value="SERINE_THREONINE-PROTEIN KINASE NEKL-3"/>
    <property type="match status" value="1"/>
</dbReference>
<evidence type="ECO:0000256" key="4">
    <source>
        <dbReference type="ARBA" id="ARBA00022741"/>
    </source>
</evidence>
<organism evidence="11 12">
    <name type="scientific">Stieleria neptunia</name>
    <dbReference type="NCBI Taxonomy" id="2527979"/>
    <lineage>
        <taxon>Bacteria</taxon>
        <taxon>Pseudomonadati</taxon>
        <taxon>Planctomycetota</taxon>
        <taxon>Planctomycetia</taxon>
        <taxon>Pirellulales</taxon>
        <taxon>Pirellulaceae</taxon>
        <taxon>Stieleria</taxon>
    </lineage>
</organism>
<keyword evidence="5 11" id="KW-0418">Kinase</keyword>
<dbReference type="Pfam" id="PF00069">
    <property type="entry name" value="Pkinase"/>
    <property type="match status" value="1"/>
</dbReference>
<feature type="repeat" description="WD" evidence="7">
    <location>
        <begin position="1020"/>
        <end position="1055"/>
    </location>
</feature>
<feature type="compositionally biased region" description="Basic and acidic residues" evidence="9">
    <location>
        <begin position="16"/>
        <end position="26"/>
    </location>
</feature>
<sequence>MSDERNPDDAEDDASDDRQSTFKQESDLTSLSDGVLESARRTRLKVGDGQDTLSYDNDSLLGETVTLSVDGNHVIGNFRIVSKLGAGGFGTVYKAEDLRLERFVAIKAALPRSSDSGGDHYNRVIHEGRAAAALDHPNIVSIYDVAELDGKPYIISQLIDGITLKERIAEEPIRQKRIMELMLLVARAVDYAHGKGIVHRDLKPGNILLDHDEVPYVNDFGIAKHSESDETISNESSIIGTPAYMSPEQAAGHSRDADRRSDVYSLGVILYEMATGEKPFRGSSRMLIHHVIHTEPQPPRMLNQSVPSDLETVCLKCLEKDPDRRYQSGAELADDLQRILNGEPIRARPVSSLEHFFRRCRRYPVTTASLAGLIFAIATGLAGMTWQWRRAESSRRQEVLARWQVERSRKRLQEEIKYSRQMLHDAESKLAFKSMASGNHRQATRSLKELQPLGDIEFCLLRNIESRYDEFLRHAERITDIAISDDQRLIAATGLRTLLVWDTQTKRIVHRFREKGKPLRGVDFARDSHRLAWGGERGNVYLKTIGDAATPMRTLDHGAPIEVIRFSAEGSKLMSAGEGGSVVVWTVADGAKDQSLSVSRSTIHAADFLGPDAIMTGDEAGRVTRCELESGRCETVVQNPSPILSVDVNTDATQFAAGTQGSRLLVGRIDDAESVRSIWTEYGPVVDVEFWDAKQAIVTTNLYGRLNIWRLPDLTVRESHPYFQGVGHFAIAADSDRLLIGAGDGGVVSLSVDNIRPDVLQTSQGAIADLAFVDQSIVVCHAEGPASVLHRDSGRVLRTIPGETDVPPGGQVMPETLTCVAPSPEHQRIAFGTSDGRILVWESDTAQIRLYGTATNKAISQIQLSADALSAWTGGSNGGVRYWDLTRADSSRGIVALGGVVRGMQLSSDQQHLAAVSANGIAVVIDVDGQQEFKRVDVGKSLQCVVWSADSTRIAIGDARGTVHLYPRDLSGTAEYIEVHAGPITAVAFSPTNRRIVTVGNDHQIAFSNLVTGRSGAILENGHPVSIRDLAISDDAQWLATGDVGGNIRIWNVAE</sequence>
<evidence type="ECO:0000313" key="12">
    <source>
        <dbReference type="Proteomes" id="UP000319004"/>
    </source>
</evidence>
<dbReference type="PROSITE" id="PS00108">
    <property type="entry name" value="PROTEIN_KINASE_ST"/>
    <property type="match status" value="1"/>
</dbReference>
<dbReference type="InterPro" id="IPR008271">
    <property type="entry name" value="Ser/Thr_kinase_AS"/>
</dbReference>
<keyword evidence="6 8" id="KW-0067">ATP-binding</keyword>
<dbReference type="SUPFAM" id="SSF50978">
    <property type="entry name" value="WD40 repeat-like"/>
    <property type="match status" value="2"/>
</dbReference>
<dbReference type="Pfam" id="PF00400">
    <property type="entry name" value="WD40"/>
    <property type="match status" value="3"/>
</dbReference>
<dbReference type="Proteomes" id="UP000319004">
    <property type="component" value="Chromosome"/>
</dbReference>
<dbReference type="InterPro" id="IPR000719">
    <property type="entry name" value="Prot_kinase_dom"/>
</dbReference>
<dbReference type="SMART" id="SM00320">
    <property type="entry name" value="WD40"/>
    <property type="match status" value="11"/>
</dbReference>
<dbReference type="GO" id="GO:0004674">
    <property type="term" value="F:protein serine/threonine kinase activity"/>
    <property type="evidence" value="ECO:0007669"/>
    <property type="project" value="UniProtKB-KW"/>
</dbReference>
<dbReference type="PROSITE" id="PS00107">
    <property type="entry name" value="PROTEIN_KINASE_ATP"/>
    <property type="match status" value="1"/>
</dbReference>
<dbReference type="KEGG" id="snep:Enr13x_76700"/>
<dbReference type="EC" id="2.7.11.1" evidence="1"/>
<dbReference type="SMART" id="SM00220">
    <property type="entry name" value="S_TKc"/>
    <property type="match status" value="1"/>
</dbReference>
<evidence type="ECO:0000256" key="9">
    <source>
        <dbReference type="SAM" id="MobiDB-lite"/>
    </source>
</evidence>
<dbReference type="CDD" id="cd14014">
    <property type="entry name" value="STKc_PknB_like"/>
    <property type="match status" value="1"/>
</dbReference>
<evidence type="ECO:0000256" key="8">
    <source>
        <dbReference type="PROSITE-ProRule" id="PRU10141"/>
    </source>
</evidence>
<proteinExistence type="predicted"/>
<protein>
    <recommendedName>
        <fullName evidence="1">non-specific serine/threonine protein kinase</fullName>
        <ecNumber evidence="1">2.7.11.1</ecNumber>
    </recommendedName>
</protein>
<reference evidence="11 12" key="1">
    <citation type="submission" date="2019-03" db="EMBL/GenBank/DDBJ databases">
        <title>Deep-cultivation of Planctomycetes and their phenomic and genomic characterization uncovers novel biology.</title>
        <authorList>
            <person name="Wiegand S."/>
            <person name="Jogler M."/>
            <person name="Boedeker C."/>
            <person name="Pinto D."/>
            <person name="Vollmers J."/>
            <person name="Rivas-Marin E."/>
            <person name="Kohn T."/>
            <person name="Peeters S.H."/>
            <person name="Heuer A."/>
            <person name="Rast P."/>
            <person name="Oberbeckmann S."/>
            <person name="Bunk B."/>
            <person name="Jeske O."/>
            <person name="Meyerdierks A."/>
            <person name="Storesund J.E."/>
            <person name="Kallscheuer N."/>
            <person name="Luecker S."/>
            <person name="Lage O.M."/>
            <person name="Pohl T."/>
            <person name="Merkel B.J."/>
            <person name="Hornburger P."/>
            <person name="Mueller R.-W."/>
            <person name="Bruemmer F."/>
            <person name="Labrenz M."/>
            <person name="Spormann A.M."/>
            <person name="Op den Camp H."/>
            <person name="Overmann J."/>
            <person name="Amann R."/>
            <person name="Jetten M.S.M."/>
            <person name="Mascher T."/>
            <person name="Medema M.H."/>
            <person name="Devos D.P."/>
            <person name="Kaster A.-K."/>
            <person name="Ovreas L."/>
            <person name="Rohde M."/>
            <person name="Galperin M.Y."/>
            <person name="Jogler C."/>
        </authorList>
    </citation>
    <scope>NUCLEOTIDE SEQUENCE [LARGE SCALE GENOMIC DNA]</scope>
    <source>
        <strain evidence="11 12">Enr13</strain>
    </source>
</reference>
<dbReference type="Gene3D" id="1.10.510.10">
    <property type="entry name" value="Transferase(Phosphotransferase) domain 1"/>
    <property type="match status" value="1"/>
</dbReference>
<dbReference type="InterPro" id="IPR017441">
    <property type="entry name" value="Protein_kinase_ATP_BS"/>
</dbReference>
<dbReference type="PROSITE" id="PS50082">
    <property type="entry name" value="WD_REPEATS_2"/>
    <property type="match status" value="2"/>
</dbReference>
<feature type="region of interest" description="Disordered" evidence="9">
    <location>
        <begin position="1"/>
        <end position="34"/>
    </location>
</feature>
<evidence type="ECO:0000256" key="6">
    <source>
        <dbReference type="ARBA" id="ARBA00022840"/>
    </source>
</evidence>
<accession>A0A518I3Y8</accession>
<dbReference type="InterPro" id="IPR015943">
    <property type="entry name" value="WD40/YVTN_repeat-like_dom_sf"/>
</dbReference>
<evidence type="ECO:0000256" key="3">
    <source>
        <dbReference type="ARBA" id="ARBA00022679"/>
    </source>
</evidence>
<dbReference type="PROSITE" id="PS50294">
    <property type="entry name" value="WD_REPEATS_REGION"/>
    <property type="match status" value="1"/>
</dbReference>
<evidence type="ECO:0000256" key="2">
    <source>
        <dbReference type="ARBA" id="ARBA00022527"/>
    </source>
</evidence>
<feature type="domain" description="Protein kinase" evidence="10">
    <location>
        <begin position="78"/>
        <end position="340"/>
    </location>
</feature>
<evidence type="ECO:0000259" key="10">
    <source>
        <dbReference type="PROSITE" id="PS50011"/>
    </source>
</evidence>
<evidence type="ECO:0000256" key="7">
    <source>
        <dbReference type="PROSITE-ProRule" id="PRU00221"/>
    </source>
</evidence>
<dbReference type="AlphaFoldDB" id="A0A518I3Y8"/>
<dbReference type="PANTHER" id="PTHR43289">
    <property type="entry name" value="MITOGEN-ACTIVATED PROTEIN KINASE KINASE KINASE 20-RELATED"/>
    <property type="match status" value="1"/>
</dbReference>
<dbReference type="RefSeq" id="WP_145392885.1">
    <property type="nucleotide sequence ID" value="NZ_CP037423.1"/>
</dbReference>
<name>A0A518I3Y8_9BACT</name>
<keyword evidence="3 11" id="KW-0808">Transferase</keyword>
<dbReference type="SUPFAM" id="SSF56112">
    <property type="entry name" value="Protein kinase-like (PK-like)"/>
    <property type="match status" value="1"/>
</dbReference>
<evidence type="ECO:0000256" key="1">
    <source>
        <dbReference type="ARBA" id="ARBA00012513"/>
    </source>
</evidence>
<evidence type="ECO:0000256" key="5">
    <source>
        <dbReference type="ARBA" id="ARBA00022777"/>
    </source>
</evidence>
<dbReference type="Gene3D" id="2.130.10.10">
    <property type="entry name" value="YVTN repeat-like/Quinoprotein amine dehydrogenase"/>
    <property type="match status" value="4"/>
</dbReference>
<gene>
    <name evidence="11" type="primary">pknB_38</name>
    <name evidence="11" type="ORF">Enr13x_76700</name>
</gene>
<dbReference type="OrthoDB" id="500858at2"/>
<dbReference type="GO" id="GO:0005524">
    <property type="term" value="F:ATP binding"/>
    <property type="evidence" value="ECO:0007669"/>
    <property type="project" value="UniProtKB-UniRule"/>
</dbReference>
<dbReference type="InterPro" id="IPR011009">
    <property type="entry name" value="Kinase-like_dom_sf"/>
</dbReference>
<keyword evidence="2" id="KW-0723">Serine/threonine-protein kinase</keyword>
<dbReference type="Gene3D" id="3.30.200.20">
    <property type="entry name" value="Phosphorylase Kinase, domain 1"/>
    <property type="match status" value="1"/>
</dbReference>
<evidence type="ECO:0000313" key="11">
    <source>
        <dbReference type="EMBL" id="QDV47758.1"/>
    </source>
</evidence>
<keyword evidence="12" id="KW-1185">Reference proteome</keyword>
<keyword evidence="7" id="KW-0853">WD repeat</keyword>
<keyword evidence="4 8" id="KW-0547">Nucleotide-binding</keyword>
<dbReference type="PROSITE" id="PS50011">
    <property type="entry name" value="PROTEIN_KINASE_DOM"/>
    <property type="match status" value="1"/>
</dbReference>
<dbReference type="FunFam" id="1.10.510.10:FF:000021">
    <property type="entry name" value="Serine/threonine protein kinase"/>
    <property type="match status" value="1"/>
</dbReference>